<dbReference type="Proteomes" id="UP000185781">
    <property type="component" value="Unassembled WGS sequence"/>
</dbReference>
<evidence type="ECO:0000313" key="4">
    <source>
        <dbReference type="Proteomes" id="UP001380186"/>
    </source>
</evidence>
<dbReference type="EMBL" id="FTOV01000005">
    <property type="protein sequence ID" value="SIT02670.1"/>
    <property type="molecule type" value="Genomic_DNA"/>
</dbReference>
<reference evidence="1" key="3">
    <citation type="submission" date="2023-12" db="EMBL/GenBank/DDBJ databases">
        <title>Complete genome sequences of six duckweed-associated bacterial strains for studying community assembly in synthetic plant microbiome.</title>
        <authorList>
            <person name="Ishizawa H."/>
            <person name="Tada M."/>
            <person name="Tashiro Y."/>
            <person name="Kuroda M."/>
            <person name="Inoue D."/>
            <person name="Dohra H."/>
            <person name="Futamata H."/>
            <person name="Ike M."/>
        </authorList>
    </citation>
    <scope>NUCLEOTIDE SEQUENCE</scope>
    <source>
        <strain evidence="1">DW100</strain>
    </source>
</reference>
<dbReference type="RefSeq" id="WP_076392864.1">
    <property type="nucleotide sequence ID" value="NZ_AP029022.1"/>
</dbReference>
<protein>
    <submittedName>
        <fullName evidence="2">Uncharacterized protein</fullName>
    </submittedName>
</protein>
<dbReference type="EMBL" id="AP029022">
    <property type="protein sequence ID" value="BEV06025.1"/>
    <property type="molecule type" value="Genomic_DNA"/>
</dbReference>
<dbReference type="OrthoDB" id="1449489at2"/>
<reference evidence="2 3" key="1">
    <citation type="submission" date="2017-01" db="EMBL/GenBank/DDBJ databases">
        <authorList>
            <person name="Mah S.A."/>
            <person name="Swanson W.J."/>
            <person name="Moy G.W."/>
            <person name="Vacquier V.D."/>
        </authorList>
    </citation>
    <scope>NUCLEOTIDE SEQUENCE [LARGE SCALE GENOMIC DNA]</scope>
    <source>
        <strain evidence="2 3">DSM 18014</strain>
    </source>
</reference>
<reference evidence="1 4" key="2">
    <citation type="journal article" date="2020" name="Microbes Environ.">
        <title>Synthetic bacterial community of duckweed: a simple and stable system to study plant-microbe interactions.</title>
        <authorList>
            <person name="Ishizawa H."/>
            <person name="Tada M."/>
            <person name="Kuroda M."/>
            <person name="Inoue D."/>
            <person name="Futamata H."/>
            <person name="Ike M."/>
        </authorList>
    </citation>
    <scope>NUCLEOTIDE SEQUENCE [LARGE SCALE GENOMIC DNA]</scope>
    <source>
        <strain evidence="1 4">DW100</strain>
    </source>
</reference>
<evidence type="ECO:0000313" key="1">
    <source>
        <dbReference type="EMBL" id="BEV06025.1"/>
    </source>
</evidence>
<keyword evidence="4" id="KW-1185">Reference proteome</keyword>
<evidence type="ECO:0000313" key="3">
    <source>
        <dbReference type="Proteomes" id="UP000185781"/>
    </source>
</evidence>
<proteinExistence type="predicted"/>
<evidence type="ECO:0000313" key="2">
    <source>
        <dbReference type="EMBL" id="SIT02670.1"/>
    </source>
</evidence>
<organism evidence="2 3">
    <name type="scientific">Chryseobacterium gambrini</name>
    <dbReference type="NCBI Taxonomy" id="373672"/>
    <lineage>
        <taxon>Bacteria</taxon>
        <taxon>Pseudomonadati</taxon>
        <taxon>Bacteroidota</taxon>
        <taxon>Flavobacteriia</taxon>
        <taxon>Flavobacteriales</taxon>
        <taxon>Weeksellaceae</taxon>
        <taxon>Chryseobacterium group</taxon>
        <taxon>Chryseobacterium</taxon>
    </lineage>
</organism>
<accession>A0A1N7NWH4</accession>
<sequence>MKNLKKLKRSQLVLISGGDVAYAVCDLDGNCPPTVGSYYCNDGICYRVTGGGGGGGGWCNEPIRLCQEWETGCGCVY</sequence>
<dbReference type="AlphaFoldDB" id="A0A1N7NWH4"/>
<gene>
    <name evidence="1" type="ORF">CRDW_33990</name>
    <name evidence="2" type="ORF">SAMN05421785_105168</name>
</gene>
<name>A0A1N7NWH4_9FLAO</name>
<dbReference type="Proteomes" id="UP001380186">
    <property type="component" value="Chromosome"/>
</dbReference>